<dbReference type="GO" id="GO:0009624">
    <property type="term" value="P:response to nematode"/>
    <property type="evidence" value="ECO:0007669"/>
    <property type="project" value="EnsemblPlants"/>
</dbReference>
<dbReference type="GO" id="GO:0072657">
    <property type="term" value="P:protein localization to membrane"/>
    <property type="evidence" value="ECO:0000318"/>
    <property type="project" value="GO_Central"/>
</dbReference>
<dbReference type="AlphaFoldDB" id="A0A059D9H0"/>
<comment type="similarity">
    <text evidence="3 10">Belongs to the nonaspanin (TM9SF) (TC 9.A.2) family.</text>
</comment>
<evidence type="ECO:0000256" key="6">
    <source>
        <dbReference type="ARBA" id="ARBA00022753"/>
    </source>
</evidence>
<name>A0A059D9H0_EUCGR</name>
<dbReference type="InterPro" id="IPR004240">
    <property type="entry name" value="EMP70"/>
</dbReference>
<sequence length="594" mass="66978">MASGTRRRNLLVALLVLIVSPGNRFAAASPEDHRYNVGDPVPLFANRVGPLRNPSETYEYHDFPFCRPDPLIWKKGSLGEVLNGDRLTNSLYNLKFREVKDGEILCEKKLKISDVARLRNAVNEDFYFQMYYDDLPMWGFIGKVENSSWSPVEKGPRYYLFKHVQFDAFYNGNQIIEINAFSDPNHVVDITDDVEVNVKFTYSAFWSPTAIGFEERMSKYSRAALLPVHRRIHWFSLINSTVILILLMGLLTLIFMRRLRNDLRQYSAGDEEEESGVSRTYVCGELFRPPSHFPLFCAVLGSGMQLLTMVCFLSLLAFLGVLYPYSRGSLCTALVLSYILTSVVGGFTATSIQSQFAETGSGWTIPLTGIVYLGPVLAIGFVLNTISMAYGATAALPVGTIFIITFIFVPITVLLLSFGGVIRCFFRTEVRAPSMIRKSLREIPPLAWYKNLPCQMILGGLLSFSSVVLELYELYSTLWGFKISVLPGTLFVTLVILTIVTAVLSVVLTHIQLSSEDHDWWWRCVFRGGSVAIFMFAYCMYFYARSNMSGFLQLSIFLGYSTLLCYAIFLILGAVGFMASLMFICRNYEAVKSE</sequence>
<dbReference type="eggNOG" id="KOG1277">
    <property type="taxonomic scope" value="Eukaryota"/>
</dbReference>
<keyword evidence="6" id="KW-0967">Endosome</keyword>
<protein>
    <recommendedName>
        <fullName evidence="10">Transmembrane 9 superfamily member</fullName>
    </recommendedName>
</protein>
<keyword evidence="4 10" id="KW-0812">Transmembrane</keyword>
<evidence type="ECO:0000256" key="10">
    <source>
        <dbReference type="RuleBase" id="RU363079"/>
    </source>
</evidence>
<feature type="transmembrane region" description="Helical" evidence="10">
    <location>
        <begin position="325"/>
        <end position="349"/>
    </location>
</feature>
<reference evidence="11" key="1">
    <citation type="submission" date="2013-07" db="EMBL/GenBank/DDBJ databases">
        <title>The genome of Eucalyptus grandis.</title>
        <authorList>
            <person name="Schmutz J."/>
            <person name="Hayes R."/>
            <person name="Myburg A."/>
            <person name="Tuskan G."/>
            <person name="Grattapaglia D."/>
            <person name="Rokhsar D.S."/>
        </authorList>
    </citation>
    <scope>NUCLEOTIDE SEQUENCE</scope>
    <source>
        <tissue evidence="11">Leaf extractions</tissue>
    </source>
</reference>
<feature type="transmembrane region" description="Helical" evidence="10">
    <location>
        <begin position="234"/>
        <end position="256"/>
    </location>
</feature>
<dbReference type="Pfam" id="PF02990">
    <property type="entry name" value="EMP70"/>
    <property type="match status" value="1"/>
</dbReference>
<evidence type="ECO:0000313" key="11">
    <source>
        <dbReference type="EMBL" id="KCW87373.1"/>
    </source>
</evidence>
<keyword evidence="8" id="KW-0333">Golgi apparatus</keyword>
<dbReference type="KEGG" id="egr:104433978"/>
<dbReference type="GO" id="GO:0000139">
    <property type="term" value="C:Golgi membrane"/>
    <property type="evidence" value="ECO:0007669"/>
    <property type="project" value="UniProtKB-SubCell"/>
</dbReference>
<evidence type="ECO:0000256" key="9">
    <source>
        <dbReference type="ARBA" id="ARBA00023136"/>
    </source>
</evidence>
<dbReference type="GO" id="GO:0005484">
    <property type="term" value="F:SNAP receptor activity"/>
    <property type="evidence" value="ECO:0007669"/>
    <property type="project" value="EnsemblPlants"/>
</dbReference>
<proteinExistence type="inferred from homology"/>
<dbReference type="STRING" id="71139.A0A059D9H0"/>
<dbReference type="GO" id="GO:0010008">
    <property type="term" value="C:endosome membrane"/>
    <property type="evidence" value="ECO:0007669"/>
    <property type="project" value="UniProtKB-SubCell"/>
</dbReference>
<feature type="transmembrane region" description="Helical" evidence="10">
    <location>
        <begin position="370"/>
        <end position="392"/>
    </location>
</feature>
<accession>A0A059D9H0</accession>
<keyword evidence="5 10" id="KW-0732">Signal</keyword>
<feature type="transmembrane region" description="Helical" evidence="10">
    <location>
        <begin position="520"/>
        <end position="544"/>
    </location>
</feature>
<dbReference type="EMBL" id="KK198754">
    <property type="protein sequence ID" value="KCW87373.1"/>
    <property type="molecule type" value="Genomic_DNA"/>
</dbReference>
<feature type="signal peptide" evidence="10">
    <location>
        <begin position="1"/>
        <end position="28"/>
    </location>
</feature>
<feature type="transmembrane region" description="Helical" evidence="10">
    <location>
        <begin position="489"/>
        <end position="508"/>
    </location>
</feature>
<gene>
    <name evidence="11" type="ORF">EUGRSUZ_B03852</name>
</gene>
<evidence type="ECO:0000256" key="3">
    <source>
        <dbReference type="ARBA" id="ARBA00005227"/>
    </source>
</evidence>
<keyword evidence="9 10" id="KW-0472">Membrane</keyword>
<evidence type="ECO:0000256" key="5">
    <source>
        <dbReference type="ARBA" id="ARBA00022729"/>
    </source>
</evidence>
<evidence type="ECO:0000256" key="1">
    <source>
        <dbReference type="ARBA" id="ARBA00004337"/>
    </source>
</evidence>
<dbReference type="OrthoDB" id="1666796at2759"/>
<feature type="transmembrane region" description="Helical" evidence="10">
    <location>
        <begin position="398"/>
        <end position="426"/>
    </location>
</feature>
<evidence type="ECO:0000256" key="2">
    <source>
        <dbReference type="ARBA" id="ARBA00004653"/>
    </source>
</evidence>
<evidence type="ECO:0000256" key="7">
    <source>
        <dbReference type="ARBA" id="ARBA00022989"/>
    </source>
</evidence>
<dbReference type="FunCoup" id="A0A059D9H0">
    <property type="interactions" value="2571"/>
</dbReference>
<feature type="chain" id="PRO_5007353029" description="Transmembrane 9 superfamily member" evidence="10">
    <location>
        <begin position="29"/>
        <end position="594"/>
    </location>
</feature>
<dbReference type="Gramene" id="KCW87373">
    <property type="protein sequence ID" value="KCW87373"/>
    <property type="gene ID" value="EUGRSUZ_B03852"/>
</dbReference>
<dbReference type="InParanoid" id="A0A059D9H0"/>
<organism evidence="11">
    <name type="scientific">Eucalyptus grandis</name>
    <name type="common">Flooded gum</name>
    <dbReference type="NCBI Taxonomy" id="71139"/>
    <lineage>
        <taxon>Eukaryota</taxon>
        <taxon>Viridiplantae</taxon>
        <taxon>Streptophyta</taxon>
        <taxon>Embryophyta</taxon>
        <taxon>Tracheophyta</taxon>
        <taxon>Spermatophyta</taxon>
        <taxon>Magnoliopsida</taxon>
        <taxon>eudicotyledons</taxon>
        <taxon>Gunneridae</taxon>
        <taxon>Pentapetalae</taxon>
        <taxon>rosids</taxon>
        <taxon>malvids</taxon>
        <taxon>Myrtales</taxon>
        <taxon>Myrtaceae</taxon>
        <taxon>Myrtoideae</taxon>
        <taxon>Eucalypteae</taxon>
        <taxon>Eucalyptus</taxon>
    </lineage>
</organism>
<dbReference type="PANTHER" id="PTHR10766:SF119">
    <property type="entry name" value="TRANSMEMBRANE 9 SUPERFAMILY MEMBER 5"/>
    <property type="match status" value="1"/>
</dbReference>
<feature type="transmembrane region" description="Helical" evidence="10">
    <location>
        <begin position="295"/>
        <end position="319"/>
    </location>
</feature>
<dbReference type="GO" id="GO:0016020">
    <property type="term" value="C:membrane"/>
    <property type="evidence" value="ECO:0000318"/>
    <property type="project" value="GO_Central"/>
</dbReference>
<dbReference type="OMA" id="FAAMFMY"/>
<evidence type="ECO:0000256" key="4">
    <source>
        <dbReference type="ARBA" id="ARBA00022692"/>
    </source>
</evidence>
<evidence type="ECO:0000256" key="8">
    <source>
        <dbReference type="ARBA" id="ARBA00023034"/>
    </source>
</evidence>
<feature type="transmembrane region" description="Helical" evidence="10">
    <location>
        <begin position="556"/>
        <end position="584"/>
    </location>
</feature>
<keyword evidence="7 10" id="KW-1133">Transmembrane helix</keyword>
<comment type="subcellular location">
    <subcellularLocation>
        <location evidence="1">Endosome membrane</location>
        <topology evidence="1">Multi-pass membrane protein</topology>
    </subcellularLocation>
    <subcellularLocation>
        <location evidence="2">Golgi apparatus membrane</location>
        <topology evidence="2">Multi-pass membrane protein</topology>
    </subcellularLocation>
</comment>
<dbReference type="PANTHER" id="PTHR10766">
    <property type="entry name" value="TRANSMEMBRANE 9 SUPERFAMILY PROTEIN"/>
    <property type="match status" value="1"/>
</dbReference>